<dbReference type="RefSeq" id="WP_004075083.1">
    <property type="nucleotide sequence ID" value="NZ_CM001488.1"/>
</dbReference>
<dbReference type="OrthoDB" id="5418312at2"/>
<dbReference type="HOGENOM" id="CLU_1675078_0_0_7"/>
<evidence type="ECO:0000313" key="2">
    <source>
        <dbReference type="Proteomes" id="UP000005778"/>
    </source>
</evidence>
<proteinExistence type="predicted"/>
<reference evidence="1 2" key="2">
    <citation type="submission" date="2012-02" db="EMBL/GenBank/DDBJ databases">
        <title>Improved High-Quality Draft sequence of Desulfobacter postgatei 2ac9.</title>
        <authorList>
            <consortium name="US DOE Joint Genome Institute"/>
            <person name="Lucas S."/>
            <person name="Han J."/>
            <person name="Lapidus A."/>
            <person name="Cheng J.-F."/>
            <person name="Goodwin L."/>
            <person name="Pitluck S."/>
            <person name="Peters L."/>
            <person name="Ovchinnikova G."/>
            <person name="Held B."/>
            <person name="Detter J.C."/>
            <person name="Han C."/>
            <person name="Tapia R."/>
            <person name="Land M."/>
            <person name="Hauser L."/>
            <person name="Kyrpides N."/>
            <person name="Ivanova N."/>
            <person name="Pagani I."/>
            <person name="Orellana R."/>
            <person name="Lovley D."/>
            <person name="Woyke T."/>
        </authorList>
    </citation>
    <scope>NUCLEOTIDE SEQUENCE [LARGE SCALE GENOMIC DNA]</scope>
    <source>
        <strain evidence="1 2">2ac9</strain>
    </source>
</reference>
<accession>I5B6R4</accession>
<reference evidence="1 2" key="1">
    <citation type="submission" date="2011-09" db="EMBL/GenBank/DDBJ databases">
        <authorList>
            <consortium name="US DOE Joint Genome Institute (JGI-PGF)"/>
            <person name="Lucas S."/>
            <person name="Han J."/>
            <person name="Lapidus A."/>
            <person name="Cheng J.-F."/>
            <person name="Goodwin L."/>
            <person name="Pitluck S."/>
            <person name="Peters L."/>
            <person name="Land M.L."/>
            <person name="Hauser L."/>
            <person name="Orellana R."/>
            <person name="Lovley D."/>
            <person name="Woyke T.J."/>
        </authorList>
    </citation>
    <scope>NUCLEOTIDE SEQUENCE [LARGE SCALE GENOMIC DNA]</scope>
    <source>
        <strain evidence="1 2">2ac9</strain>
    </source>
</reference>
<organism evidence="1 2">
    <name type="scientific">Desulfobacter postgatei 2ac9</name>
    <dbReference type="NCBI Taxonomy" id="879212"/>
    <lineage>
        <taxon>Bacteria</taxon>
        <taxon>Pseudomonadati</taxon>
        <taxon>Thermodesulfobacteriota</taxon>
        <taxon>Desulfobacteria</taxon>
        <taxon>Desulfobacterales</taxon>
        <taxon>Desulfobacteraceae</taxon>
        <taxon>Desulfobacter</taxon>
    </lineage>
</organism>
<keyword evidence="2" id="KW-1185">Reference proteome</keyword>
<dbReference type="STRING" id="879212.DespoDRAFT_03408"/>
<sequence length="157" mass="18072">MKINLIHLGLQVTAFLLLLFFFIPAGCGFRTTGHMAHSPALMEQYREKLLPEQLSYFYCGRENLPYAVVGIDPAYTFETKFWVPIEAGPDLYRKIDHLSNLETGRNRMYARSIIGPAGNTIGVWFSFYYSTGMIVDDSNHKIQVFNPYRPESGFHFF</sequence>
<protein>
    <submittedName>
        <fullName evidence="1">Uncharacterized protein</fullName>
    </submittedName>
</protein>
<name>I5B6R4_9BACT</name>
<gene>
    <name evidence="1" type="ORF">DespoDRAFT_03408</name>
</gene>
<dbReference type="EMBL" id="CM001488">
    <property type="protein sequence ID" value="EIM65177.1"/>
    <property type="molecule type" value="Genomic_DNA"/>
</dbReference>
<evidence type="ECO:0000313" key="1">
    <source>
        <dbReference type="EMBL" id="EIM65177.1"/>
    </source>
</evidence>
<dbReference type="AlphaFoldDB" id="I5B6R4"/>
<dbReference type="Proteomes" id="UP000005778">
    <property type="component" value="Chromosome"/>
</dbReference>